<evidence type="ECO:0000313" key="3">
    <source>
        <dbReference type="Proteomes" id="UP001149140"/>
    </source>
</evidence>
<dbReference type="InterPro" id="IPR003425">
    <property type="entry name" value="CCB3/YggT"/>
</dbReference>
<organism evidence="2 3">
    <name type="scientific">Solirubrobacter ginsenosidimutans</name>
    <dbReference type="NCBI Taxonomy" id="490573"/>
    <lineage>
        <taxon>Bacteria</taxon>
        <taxon>Bacillati</taxon>
        <taxon>Actinomycetota</taxon>
        <taxon>Thermoleophilia</taxon>
        <taxon>Solirubrobacterales</taxon>
        <taxon>Solirubrobacteraceae</taxon>
        <taxon>Solirubrobacter</taxon>
    </lineage>
</organism>
<protein>
    <submittedName>
        <fullName evidence="2">YggT family protein</fullName>
    </submittedName>
</protein>
<proteinExistence type="predicted"/>
<gene>
    <name evidence="2" type="ORF">OM076_25665</name>
</gene>
<dbReference type="EMBL" id="JAPDOD010000027">
    <property type="protein sequence ID" value="MDA0163686.1"/>
    <property type="molecule type" value="Genomic_DNA"/>
</dbReference>
<dbReference type="GO" id="GO:0016020">
    <property type="term" value="C:membrane"/>
    <property type="evidence" value="ECO:0007669"/>
    <property type="project" value="InterPro"/>
</dbReference>
<evidence type="ECO:0000313" key="2">
    <source>
        <dbReference type="EMBL" id="MDA0163686.1"/>
    </source>
</evidence>
<keyword evidence="1" id="KW-0472">Membrane</keyword>
<keyword evidence="3" id="KW-1185">Reference proteome</keyword>
<sequence>MELRQNIADFLSALFGVYTLIIFAAIIVSWIFSFGVRVPYSRPLNAVLDFLRDVTNPYLRLFRRLGLQFGPIDFSAIVAIIVLQVGGRIIVNLIAP</sequence>
<feature type="transmembrane region" description="Helical" evidence="1">
    <location>
        <begin position="74"/>
        <end position="95"/>
    </location>
</feature>
<comment type="caution">
    <text evidence="2">The sequence shown here is derived from an EMBL/GenBank/DDBJ whole genome shotgun (WGS) entry which is preliminary data.</text>
</comment>
<name>A0A9X3MVK3_9ACTN</name>
<dbReference type="Pfam" id="PF02325">
    <property type="entry name" value="CCB3_YggT"/>
    <property type="match status" value="1"/>
</dbReference>
<keyword evidence="1" id="KW-1133">Transmembrane helix</keyword>
<accession>A0A9X3MVK3</accession>
<dbReference type="AlphaFoldDB" id="A0A9X3MVK3"/>
<evidence type="ECO:0000256" key="1">
    <source>
        <dbReference type="SAM" id="Phobius"/>
    </source>
</evidence>
<dbReference type="RefSeq" id="WP_270042933.1">
    <property type="nucleotide sequence ID" value="NZ_JAPDOD010000027.1"/>
</dbReference>
<reference evidence="2" key="1">
    <citation type="submission" date="2022-10" db="EMBL/GenBank/DDBJ databases">
        <title>The WGS of Solirubrobacter ginsenosidimutans DSM 21036.</title>
        <authorList>
            <person name="Jiang Z."/>
        </authorList>
    </citation>
    <scope>NUCLEOTIDE SEQUENCE</scope>
    <source>
        <strain evidence="2">DSM 21036</strain>
    </source>
</reference>
<feature type="transmembrane region" description="Helical" evidence="1">
    <location>
        <begin position="7"/>
        <end position="32"/>
    </location>
</feature>
<dbReference type="Proteomes" id="UP001149140">
    <property type="component" value="Unassembled WGS sequence"/>
</dbReference>
<keyword evidence="1" id="KW-0812">Transmembrane</keyword>